<sequence length="212" mass="22531">MLPDPRVDPAAVLWSSSTSELAERPLLVLLHGVGADEGDLFSMSPRLPLSPVIASLRAPTRYGQGWSWYDLGTPGDPNSEGVDAAARAVLGWLEELPVQPPSIGLLGFSQGGAVAMQVLRHAPDRFAYGVLLSGYVTSGEVEGDGELARLAPPVFWGRGTADEVIPHIAVAYTAQWLPAHSSLDARIYENLGHAVSQQELADVAGFLARQLS</sequence>
<dbReference type="SUPFAM" id="SSF53474">
    <property type="entry name" value="alpha/beta-Hydrolases"/>
    <property type="match status" value="1"/>
</dbReference>
<dbReference type="RefSeq" id="WP_286279260.1">
    <property type="nucleotide sequence ID" value="NZ_AP027731.1"/>
</dbReference>
<dbReference type="InterPro" id="IPR029058">
    <property type="entry name" value="AB_hydrolase_fold"/>
</dbReference>
<dbReference type="Gene3D" id="3.40.50.1820">
    <property type="entry name" value="alpha/beta hydrolase"/>
    <property type="match status" value="1"/>
</dbReference>
<keyword evidence="2" id="KW-0378">Hydrolase</keyword>
<comment type="similarity">
    <text evidence="1">Belongs to the AB hydrolase superfamily. AB hydrolase 2 family.</text>
</comment>
<keyword evidence="5" id="KW-1185">Reference proteome</keyword>
<evidence type="ECO:0000313" key="5">
    <source>
        <dbReference type="Proteomes" id="UP001321498"/>
    </source>
</evidence>
<dbReference type="PANTHER" id="PTHR10655:SF17">
    <property type="entry name" value="LYSOPHOSPHOLIPASE-LIKE PROTEIN 1"/>
    <property type="match status" value="1"/>
</dbReference>
<gene>
    <name evidence="4" type="ORF">GCM10025866_10470</name>
</gene>
<dbReference type="PANTHER" id="PTHR10655">
    <property type="entry name" value="LYSOPHOSPHOLIPASE-RELATED"/>
    <property type="match status" value="1"/>
</dbReference>
<evidence type="ECO:0000259" key="3">
    <source>
        <dbReference type="Pfam" id="PF02230"/>
    </source>
</evidence>
<name>A0ABM8GAA9_9MICO</name>
<dbReference type="InterPro" id="IPR050565">
    <property type="entry name" value="LYPA1-2/EST-like"/>
</dbReference>
<feature type="domain" description="Phospholipase/carboxylesterase/thioesterase" evidence="3">
    <location>
        <begin position="20"/>
        <end position="208"/>
    </location>
</feature>
<dbReference type="Pfam" id="PF02230">
    <property type="entry name" value="Abhydrolase_2"/>
    <property type="match status" value="1"/>
</dbReference>
<dbReference type="Proteomes" id="UP001321498">
    <property type="component" value="Chromosome"/>
</dbReference>
<reference evidence="5" key="1">
    <citation type="journal article" date="2019" name="Int. J. Syst. Evol. Microbiol.">
        <title>The Global Catalogue of Microorganisms (GCM) 10K type strain sequencing project: providing services to taxonomists for standard genome sequencing and annotation.</title>
        <authorList>
            <consortium name="The Broad Institute Genomics Platform"/>
            <consortium name="The Broad Institute Genome Sequencing Center for Infectious Disease"/>
            <person name="Wu L."/>
            <person name="Ma J."/>
        </authorList>
    </citation>
    <scope>NUCLEOTIDE SEQUENCE [LARGE SCALE GENOMIC DNA]</scope>
    <source>
        <strain evidence="5">NBRC 108725</strain>
    </source>
</reference>
<dbReference type="InterPro" id="IPR003140">
    <property type="entry name" value="PLipase/COase/thioEstase"/>
</dbReference>
<dbReference type="EMBL" id="AP027731">
    <property type="protein sequence ID" value="BDZ45138.1"/>
    <property type="molecule type" value="Genomic_DNA"/>
</dbReference>
<organism evidence="4 5">
    <name type="scientific">Naasia aerilata</name>
    <dbReference type="NCBI Taxonomy" id="1162966"/>
    <lineage>
        <taxon>Bacteria</taxon>
        <taxon>Bacillati</taxon>
        <taxon>Actinomycetota</taxon>
        <taxon>Actinomycetes</taxon>
        <taxon>Micrococcales</taxon>
        <taxon>Microbacteriaceae</taxon>
        <taxon>Naasia</taxon>
    </lineage>
</organism>
<evidence type="ECO:0000313" key="4">
    <source>
        <dbReference type="EMBL" id="BDZ45138.1"/>
    </source>
</evidence>
<evidence type="ECO:0000256" key="1">
    <source>
        <dbReference type="ARBA" id="ARBA00006499"/>
    </source>
</evidence>
<accession>A0ABM8GAA9</accession>
<protein>
    <submittedName>
        <fullName evidence="4">Phospholipase/carboxylesterase</fullName>
    </submittedName>
</protein>
<evidence type="ECO:0000256" key="2">
    <source>
        <dbReference type="ARBA" id="ARBA00022801"/>
    </source>
</evidence>
<proteinExistence type="inferred from homology"/>